<dbReference type="NCBIfam" id="TIGR04408">
    <property type="entry name" value="LptG_lptG"/>
    <property type="match status" value="1"/>
</dbReference>
<keyword evidence="2" id="KW-1003">Cell membrane</keyword>
<feature type="transmembrane region" description="Helical" evidence="6">
    <location>
        <begin position="98"/>
        <end position="120"/>
    </location>
</feature>
<dbReference type="EMBL" id="MFFM01000037">
    <property type="protein sequence ID" value="OGF11165.1"/>
    <property type="molecule type" value="Genomic_DNA"/>
</dbReference>
<reference evidence="7 8" key="1">
    <citation type="journal article" date="2016" name="Nat. Commun.">
        <title>Thousands of microbial genomes shed light on interconnected biogeochemical processes in an aquifer system.</title>
        <authorList>
            <person name="Anantharaman K."/>
            <person name="Brown C.T."/>
            <person name="Hug L.A."/>
            <person name="Sharon I."/>
            <person name="Castelle C.J."/>
            <person name="Probst A.J."/>
            <person name="Thomas B.C."/>
            <person name="Singh A."/>
            <person name="Wilkins M.J."/>
            <person name="Karaoz U."/>
            <person name="Brodie E.L."/>
            <person name="Williams K.H."/>
            <person name="Hubbard S.S."/>
            <person name="Banfield J.F."/>
        </authorList>
    </citation>
    <scope>NUCLEOTIDE SEQUENCE [LARGE SCALE GENOMIC DNA]</scope>
</reference>
<dbReference type="PANTHER" id="PTHR33529">
    <property type="entry name" value="SLR0882 PROTEIN-RELATED"/>
    <property type="match status" value="1"/>
</dbReference>
<name>A0A1F5R9S2_9BACT</name>
<evidence type="ECO:0000256" key="6">
    <source>
        <dbReference type="SAM" id="Phobius"/>
    </source>
</evidence>
<dbReference type="GO" id="GO:0015920">
    <property type="term" value="P:lipopolysaccharide transport"/>
    <property type="evidence" value="ECO:0007669"/>
    <property type="project" value="TreeGrafter"/>
</dbReference>
<evidence type="ECO:0000256" key="2">
    <source>
        <dbReference type="ARBA" id="ARBA00022475"/>
    </source>
</evidence>
<feature type="transmembrane region" description="Helical" evidence="6">
    <location>
        <begin position="336"/>
        <end position="358"/>
    </location>
</feature>
<organism evidence="7 8">
    <name type="scientific">Candidatus Edwardsbacteria bacterium GWF2_54_11</name>
    <dbReference type="NCBI Taxonomy" id="1817851"/>
    <lineage>
        <taxon>Bacteria</taxon>
        <taxon>Candidatus Edwardsiibacteriota</taxon>
    </lineage>
</organism>
<dbReference type="Proteomes" id="UP000177230">
    <property type="component" value="Unassembled WGS sequence"/>
</dbReference>
<proteinExistence type="predicted"/>
<feature type="transmembrane region" description="Helical" evidence="6">
    <location>
        <begin position="277"/>
        <end position="298"/>
    </location>
</feature>
<evidence type="ECO:0000256" key="5">
    <source>
        <dbReference type="ARBA" id="ARBA00023136"/>
    </source>
</evidence>
<evidence type="ECO:0000313" key="7">
    <source>
        <dbReference type="EMBL" id="OGF11165.1"/>
    </source>
</evidence>
<keyword evidence="4 6" id="KW-1133">Transmembrane helix</keyword>
<dbReference type="InterPro" id="IPR030923">
    <property type="entry name" value="LptG"/>
</dbReference>
<gene>
    <name evidence="7" type="ORF">A2024_07820</name>
</gene>
<keyword evidence="5 6" id="KW-0472">Membrane</keyword>
<sequence>MPIKILDRYLTREFLKSLIFSQTAFVLIFVLVDIFEKLDMFIDHRAPYHLVALFYIYQIPYIMILTLPVAMLLASMATISQMARHHEIVAMKAAGLSLYRIFAPLFILGLLISLAVMAVGETIVPITNQKKGNLERIRIKKQLSQEPQTRFNLLYDGSQGRQFFIKRYNVEKAVMDSVSIFQVDQQNRILQRIDAAKGVWTGNVWLLEKVIIRNFRPDGTEISDSLQQLKLTGYEEAPASFSKRELLPDEMGFFELRQFIDRLKRSGNQVQQSVVDLYLKLSFPFANFIILLFGLPLLSNSRKGSTASGFAISLLTCFVFWGLLQTGRALGHSATLSPILAAWLPNIIFGAIGAFLLYRAPK</sequence>
<comment type="subcellular location">
    <subcellularLocation>
        <location evidence="1">Cell membrane</location>
        <topology evidence="1">Multi-pass membrane protein</topology>
    </subcellularLocation>
</comment>
<dbReference type="PANTHER" id="PTHR33529:SF6">
    <property type="entry name" value="YJGP_YJGQ FAMILY PERMEASE"/>
    <property type="match status" value="1"/>
</dbReference>
<evidence type="ECO:0000256" key="4">
    <source>
        <dbReference type="ARBA" id="ARBA00022989"/>
    </source>
</evidence>
<dbReference type="GO" id="GO:0043190">
    <property type="term" value="C:ATP-binding cassette (ABC) transporter complex"/>
    <property type="evidence" value="ECO:0007669"/>
    <property type="project" value="InterPro"/>
</dbReference>
<dbReference type="GO" id="GO:0055085">
    <property type="term" value="P:transmembrane transport"/>
    <property type="evidence" value="ECO:0007669"/>
    <property type="project" value="InterPro"/>
</dbReference>
<accession>A0A1F5R9S2</accession>
<dbReference type="AlphaFoldDB" id="A0A1F5R9S2"/>
<evidence type="ECO:0000256" key="1">
    <source>
        <dbReference type="ARBA" id="ARBA00004651"/>
    </source>
</evidence>
<evidence type="ECO:0000313" key="8">
    <source>
        <dbReference type="Proteomes" id="UP000177230"/>
    </source>
</evidence>
<dbReference type="Pfam" id="PF03739">
    <property type="entry name" value="LptF_LptG"/>
    <property type="match status" value="1"/>
</dbReference>
<feature type="transmembrane region" description="Helical" evidence="6">
    <location>
        <begin position="305"/>
        <end position="324"/>
    </location>
</feature>
<evidence type="ECO:0000256" key="3">
    <source>
        <dbReference type="ARBA" id="ARBA00022692"/>
    </source>
</evidence>
<protein>
    <submittedName>
        <fullName evidence="7">LPS export ABC transporter permease LptG</fullName>
    </submittedName>
</protein>
<keyword evidence="3 6" id="KW-0812">Transmembrane</keyword>
<dbReference type="InterPro" id="IPR005495">
    <property type="entry name" value="LptG/LptF_permease"/>
</dbReference>
<feature type="transmembrane region" description="Helical" evidence="6">
    <location>
        <begin position="55"/>
        <end position="77"/>
    </location>
</feature>
<feature type="transmembrane region" description="Helical" evidence="6">
    <location>
        <begin position="14"/>
        <end position="35"/>
    </location>
</feature>
<comment type="caution">
    <text evidence="7">The sequence shown here is derived from an EMBL/GenBank/DDBJ whole genome shotgun (WGS) entry which is preliminary data.</text>
</comment>